<evidence type="ECO:0000313" key="4">
    <source>
        <dbReference type="Proteomes" id="UP001596142"/>
    </source>
</evidence>
<sequence>MNDVMMGQLFSKEVMPQQLAEEKVNPLSEHNEGFSVLLTALLSSPFQDNENSLSLDDSSYQHEEIHAEWEIFIQAIEGLAEKLEKKWERKLEPSMGTSLPEWEHQFDQLPLLVQEAITKMMKEETSLLDVVSEVSQMKRGGNKTSIVDLPLPTQDKETYSDSINPTTEGKEILSDNIYSITEGKEIDSDGFLGKTGENMTPTPLPLKLLSLSSIEESMIENKPFEEEESVKEAVKVLAAAGLFVLQEEGVPIEDLVRELPLSQQQGFLVSMGGLFPESRTISEALRQISPNPGENTNNSERGNQLHRYINDPPPFFKTVDKKNGRETQRGEIIPAAKELFSKSHSQSPAQLPLSVSTSEGMTTGSKAEQLYIYLGENKTTYRRKQEFIRQFQEIMGRSNLQQLSNGQQQLSIKLFPENLGRLDIQFTHVDGKLAARMIVSSSGARELIESQISQLRLLFQQQNLSVEKIEIAQHPSWDDDKEEKESSSQKDRRDTDQEEKQEEENDPRRQEFADFLEKERINTEI</sequence>
<organism evidence="3 4">
    <name type="scientific">Thalassorhabdus alkalitolerans</name>
    <dbReference type="NCBI Taxonomy" id="2282697"/>
    <lineage>
        <taxon>Bacteria</taxon>
        <taxon>Bacillati</taxon>
        <taxon>Bacillota</taxon>
        <taxon>Bacilli</taxon>
        <taxon>Bacillales</taxon>
        <taxon>Bacillaceae</taxon>
        <taxon>Thalassorhabdus</taxon>
    </lineage>
</organism>
<feature type="compositionally biased region" description="Basic and acidic residues" evidence="1">
    <location>
        <begin position="506"/>
        <end position="525"/>
    </location>
</feature>
<feature type="compositionally biased region" description="Polar residues" evidence="1">
    <location>
        <begin position="288"/>
        <end position="302"/>
    </location>
</feature>
<dbReference type="CDD" id="cd17470">
    <property type="entry name" value="T3SS_Flik_C"/>
    <property type="match status" value="1"/>
</dbReference>
<keyword evidence="3" id="KW-0282">Flagellum</keyword>
<feature type="region of interest" description="Disordered" evidence="1">
    <location>
        <begin position="288"/>
        <end position="321"/>
    </location>
</feature>
<feature type="compositionally biased region" description="Acidic residues" evidence="1">
    <location>
        <begin position="496"/>
        <end position="505"/>
    </location>
</feature>
<evidence type="ECO:0000259" key="2">
    <source>
        <dbReference type="Pfam" id="PF02120"/>
    </source>
</evidence>
<dbReference type="InterPro" id="IPR038610">
    <property type="entry name" value="FliK-like_C_sf"/>
</dbReference>
<gene>
    <name evidence="3" type="ORF">ACFPU1_05080</name>
</gene>
<dbReference type="Gene3D" id="3.30.750.140">
    <property type="match status" value="1"/>
</dbReference>
<dbReference type="RefSeq" id="WP_385939202.1">
    <property type="nucleotide sequence ID" value="NZ_JBHSOZ010000003.1"/>
</dbReference>
<protein>
    <submittedName>
        <fullName evidence="3">Flagellar hook-length control protein FliK</fullName>
    </submittedName>
</protein>
<comment type="caution">
    <text evidence="3">The sequence shown here is derived from an EMBL/GenBank/DDBJ whole genome shotgun (WGS) entry which is preliminary data.</text>
</comment>
<keyword evidence="3" id="KW-0966">Cell projection</keyword>
<feature type="region of interest" description="Disordered" evidence="1">
    <location>
        <begin position="471"/>
        <end position="525"/>
    </location>
</feature>
<keyword evidence="3" id="KW-0969">Cilium</keyword>
<evidence type="ECO:0000313" key="3">
    <source>
        <dbReference type="EMBL" id="MFC5712144.1"/>
    </source>
</evidence>
<keyword evidence="4" id="KW-1185">Reference proteome</keyword>
<dbReference type="Proteomes" id="UP001596142">
    <property type="component" value="Unassembled WGS sequence"/>
</dbReference>
<dbReference type="EMBL" id="JBHSOZ010000003">
    <property type="protein sequence ID" value="MFC5712144.1"/>
    <property type="molecule type" value="Genomic_DNA"/>
</dbReference>
<dbReference type="Pfam" id="PF02120">
    <property type="entry name" value="Flg_hook"/>
    <property type="match status" value="1"/>
</dbReference>
<dbReference type="InterPro" id="IPR021136">
    <property type="entry name" value="Flagellar_hook_control-like_C"/>
</dbReference>
<evidence type="ECO:0000256" key="1">
    <source>
        <dbReference type="SAM" id="MobiDB-lite"/>
    </source>
</evidence>
<proteinExistence type="predicted"/>
<feature type="compositionally biased region" description="Basic and acidic residues" evidence="1">
    <location>
        <begin position="483"/>
        <end position="495"/>
    </location>
</feature>
<feature type="domain" description="Flagellar hook-length control protein-like C-terminal" evidence="2">
    <location>
        <begin position="398"/>
        <end position="474"/>
    </location>
</feature>
<name>A0ABW0YPX1_9BACI</name>
<accession>A0ABW0YPX1</accession>
<reference evidence="4" key="1">
    <citation type="journal article" date="2019" name="Int. J. Syst. Evol. Microbiol.">
        <title>The Global Catalogue of Microorganisms (GCM) 10K type strain sequencing project: providing services to taxonomists for standard genome sequencing and annotation.</title>
        <authorList>
            <consortium name="The Broad Institute Genomics Platform"/>
            <consortium name="The Broad Institute Genome Sequencing Center for Infectious Disease"/>
            <person name="Wu L."/>
            <person name="Ma J."/>
        </authorList>
    </citation>
    <scope>NUCLEOTIDE SEQUENCE [LARGE SCALE GENOMIC DNA]</scope>
    <source>
        <strain evidence="4">CECT 7184</strain>
    </source>
</reference>